<dbReference type="AlphaFoldDB" id="A0A0E0EEU1"/>
<protein>
    <submittedName>
        <fullName evidence="2">Uncharacterized protein</fullName>
    </submittedName>
</protein>
<name>A0A0E0EEU1_9ORYZ</name>
<dbReference type="Gramene" id="OMERI07G19630.1">
    <property type="protein sequence ID" value="OMERI07G19630.1"/>
    <property type="gene ID" value="OMERI07G19630"/>
</dbReference>
<dbReference type="EnsemblPlants" id="OMERI07G19630.1">
    <property type="protein sequence ID" value="OMERI07G19630.1"/>
    <property type="gene ID" value="OMERI07G19630"/>
</dbReference>
<sequence>MEGRPQVVVVGDGGIRSMPLMAGSDIPAGVQAEVVGVRTEEAGGARGEGRRHVGRPRRRWPSAR</sequence>
<accession>A0A0E0EEU1</accession>
<organism evidence="2">
    <name type="scientific">Oryza meridionalis</name>
    <dbReference type="NCBI Taxonomy" id="40149"/>
    <lineage>
        <taxon>Eukaryota</taxon>
        <taxon>Viridiplantae</taxon>
        <taxon>Streptophyta</taxon>
        <taxon>Embryophyta</taxon>
        <taxon>Tracheophyta</taxon>
        <taxon>Spermatophyta</taxon>
        <taxon>Magnoliopsida</taxon>
        <taxon>Liliopsida</taxon>
        <taxon>Poales</taxon>
        <taxon>Poaceae</taxon>
        <taxon>BOP clade</taxon>
        <taxon>Oryzoideae</taxon>
        <taxon>Oryzeae</taxon>
        <taxon>Oryzinae</taxon>
        <taxon>Oryza</taxon>
    </lineage>
</organism>
<dbReference type="HOGENOM" id="CLU_2871497_0_0_1"/>
<keyword evidence="3" id="KW-1185">Reference proteome</keyword>
<reference evidence="2" key="2">
    <citation type="submission" date="2018-05" db="EMBL/GenBank/DDBJ databases">
        <title>OmerRS3 (Oryza meridionalis Reference Sequence Version 3).</title>
        <authorList>
            <person name="Zhang J."/>
            <person name="Kudrna D."/>
            <person name="Lee S."/>
            <person name="Talag J."/>
            <person name="Welchert J."/>
            <person name="Wing R.A."/>
        </authorList>
    </citation>
    <scope>NUCLEOTIDE SEQUENCE [LARGE SCALE GENOMIC DNA]</scope>
    <source>
        <strain evidence="2">cv. OR44</strain>
    </source>
</reference>
<proteinExistence type="predicted"/>
<evidence type="ECO:0000313" key="2">
    <source>
        <dbReference type="EnsemblPlants" id="OMERI07G19630.1"/>
    </source>
</evidence>
<evidence type="ECO:0000256" key="1">
    <source>
        <dbReference type="SAM" id="MobiDB-lite"/>
    </source>
</evidence>
<reference evidence="2" key="1">
    <citation type="submission" date="2015-04" db="UniProtKB">
        <authorList>
            <consortium name="EnsemblPlants"/>
        </authorList>
    </citation>
    <scope>IDENTIFICATION</scope>
</reference>
<feature type="compositionally biased region" description="Basic residues" evidence="1">
    <location>
        <begin position="52"/>
        <end position="64"/>
    </location>
</feature>
<evidence type="ECO:0000313" key="3">
    <source>
        <dbReference type="Proteomes" id="UP000008021"/>
    </source>
</evidence>
<feature type="compositionally biased region" description="Basic and acidic residues" evidence="1">
    <location>
        <begin position="41"/>
        <end position="51"/>
    </location>
</feature>
<dbReference type="Proteomes" id="UP000008021">
    <property type="component" value="Chromosome 7"/>
</dbReference>
<feature type="region of interest" description="Disordered" evidence="1">
    <location>
        <begin position="41"/>
        <end position="64"/>
    </location>
</feature>